<name>A0A4Q7MU72_9BACT</name>
<dbReference type="InterPro" id="IPR003848">
    <property type="entry name" value="DUF218"/>
</dbReference>
<evidence type="ECO:0000259" key="2">
    <source>
        <dbReference type="Pfam" id="PF02698"/>
    </source>
</evidence>
<evidence type="ECO:0000313" key="4">
    <source>
        <dbReference type="Proteomes" id="UP000293874"/>
    </source>
</evidence>
<feature type="signal peptide" evidence="1">
    <location>
        <begin position="1"/>
        <end position="23"/>
    </location>
</feature>
<keyword evidence="1" id="KW-0732">Signal</keyword>
<dbReference type="EMBL" id="SGXA01000002">
    <property type="protein sequence ID" value="RZS71489.1"/>
    <property type="molecule type" value="Genomic_DNA"/>
</dbReference>
<sequence length="405" mass="45374">MKYQLIRICFCWLLLATVSVQLAAQSKKESLLQRKNFFMLYLLEQEGVRPVGQTFEILRSRLQQDAQQALINCQDAACFGRALSITESEIESVGNELVQLTLSNAAWKKLVGQLRTSGAYNLFAADADTGLVRKAWRADAQGVNYALGTYVEGKTPLYPKIDSISFDKNDQEFRNEIAAKLQKQLSQKKTTFYSLPLQLALDALQLNGRDEAIRYEPLTKKENAAAYKKAAKINWQSYKYSMILVPGLGPEQPGVKLDPNGAKRCDSAAVRYHAGLAPFLVVSGGHVHPNKTPYCEAIEMKKYMVEVLKIPASAIIIEPHARHTTTNLRNANRLVFLFKMPSDKPVLIVSDASQTKYINGNMKLRIQKELGYLPFQSIKQLSSTETEYLPSVNSLQINPIDPLDP</sequence>
<feature type="domain" description="DUF218" evidence="2">
    <location>
        <begin position="243"/>
        <end position="357"/>
    </location>
</feature>
<dbReference type="CDD" id="cd06259">
    <property type="entry name" value="YdcF-like"/>
    <property type="match status" value="1"/>
</dbReference>
<keyword evidence="4" id="KW-1185">Reference proteome</keyword>
<comment type="caution">
    <text evidence="3">The sequence shown here is derived from an EMBL/GenBank/DDBJ whole genome shotgun (WGS) entry which is preliminary data.</text>
</comment>
<reference evidence="3 4" key="1">
    <citation type="submission" date="2019-02" db="EMBL/GenBank/DDBJ databases">
        <title>Genomic Encyclopedia of Type Strains, Phase IV (KMG-IV): sequencing the most valuable type-strain genomes for metagenomic binning, comparative biology and taxonomic classification.</title>
        <authorList>
            <person name="Goeker M."/>
        </authorList>
    </citation>
    <scope>NUCLEOTIDE SEQUENCE [LARGE SCALE GENOMIC DNA]</scope>
    <source>
        <strain evidence="3 4">DSM 18116</strain>
    </source>
</reference>
<dbReference type="Gene3D" id="3.40.50.620">
    <property type="entry name" value="HUPs"/>
    <property type="match status" value="1"/>
</dbReference>
<gene>
    <name evidence="3" type="ORF">EV199_3392</name>
</gene>
<dbReference type="Pfam" id="PF02698">
    <property type="entry name" value="DUF218"/>
    <property type="match status" value="1"/>
</dbReference>
<feature type="chain" id="PRO_5020768957" evidence="1">
    <location>
        <begin position="24"/>
        <end position="405"/>
    </location>
</feature>
<dbReference type="OrthoDB" id="1092058at2"/>
<dbReference type="Proteomes" id="UP000293874">
    <property type="component" value="Unassembled WGS sequence"/>
</dbReference>
<evidence type="ECO:0000313" key="3">
    <source>
        <dbReference type="EMBL" id="RZS71489.1"/>
    </source>
</evidence>
<dbReference type="InterPro" id="IPR014729">
    <property type="entry name" value="Rossmann-like_a/b/a_fold"/>
</dbReference>
<accession>A0A4Q7MU72</accession>
<dbReference type="RefSeq" id="WP_130541991.1">
    <property type="nucleotide sequence ID" value="NZ_CP042431.1"/>
</dbReference>
<organism evidence="3 4">
    <name type="scientific">Pseudobacter ginsenosidimutans</name>
    <dbReference type="NCBI Taxonomy" id="661488"/>
    <lineage>
        <taxon>Bacteria</taxon>
        <taxon>Pseudomonadati</taxon>
        <taxon>Bacteroidota</taxon>
        <taxon>Chitinophagia</taxon>
        <taxon>Chitinophagales</taxon>
        <taxon>Chitinophagaceae</taxon>
        <taxon>Pseudobacter</taxon>
    </lineage>
</organism>
<protein>
    <submittedName>
        <fullName evidence="3">DUF218 domain-containing protein</fullName>
    </submittedName>
</protein>
<dbReference type="AlphaFoldDB" id="A0A4Q7MU72"/>
<evidence type="ECO:0000256" key="1">
    <source>
        <dbReference type="SAM" id="SignalP"/>
    </source>
</evidence>
<proteinExistence type="predicted"/>